<dbReference type="AlphaFoldDB" id="A0AAV7JLY9"/>
<accession>A0AAV7JLY9</accession>
<keyword evidence="2" id="KW-1185">Reference proteome</keyword>
<sequence>MSFRAKSRQDDCKRTAKYTPNIPKIISQKKHNTNSSLSKREKYHLKSKCIKTDKKITQYHDNPDTPYNILSQEATVEKQERAEAIRLILLETKHAKERAVTMGAVGWSQKPIPRINKQFAKHIVSSTLAVNKYNIQNKMKKR</sequence>
<organism evidence="1 2">
    <name type="scientific">Oopsacas minuta</name>
    <dbReference type="NCBI Taxonomy" id="111878"/>
    <lineage>
        <taxon>Eukaryota</taxon>
        <taxon>Metazoa</taxon>
        <taxon>Porifera</taxon>
        <taxon>Hexactinellida</taxon>
        <taxon>Hexasterophora</taxon>
        <taxon>Lyssacinosida</taxon>
        <taxon>Leucopsacidae</taxon>
        <taxon>Oopsacas</taxon>
    </lineage>
</organism>
<protein>
    <submittedName>
        <fullName evidence="1">Uncharacterized protein</fullName>
    </submittedName>
</protein>
<name>A0AAV7JLY9_9METZ</name>
<gene>
    <name evidence="1" type="ORF">LOD99_6601</name>
</gene>
<dbReference type="Proteomes" id="UP001165289">
    <property type="component" value="Unassembled WGS sequence"/>
</dbReference>
<comment type="caution">
    <text evidence="1">The sequence shown here is derived from an EMBL/GenBank/DDBJ whole genome shotgun (WGS) entry which is preliminary data.</text>
</comment>
<dbReference type="EMBL" id="JAKMXF010000318">
    <property type="protein sequence ID" value="KAI6649812.1"/>
    <property type="molecule type" value="Genomic_DNA"/>
</dbReference>
<proteinExistence type="predicted"/>
<evidence type="ECO:0000313" key="2">
    <source>
        <dbReference type="Proteomes" id="UP001165289"/>
    </source>
</evidence>
<evidence type="ECO:0000313" key="1">
    <source>
        <dbReference type="EMBL" id="KAI6649812.1"/>
    </source>
</evidence>
<reference evidence="1 2" key="1">
    <citation type="journal article" date="2023" name="BMC Biol.">
        <title>The compact genome of the sponge Oopsacas minuta (Hexactinellida) is lacking key metazoan core genes.</title>
        <authorList>
            <person name="Santini S."/>
            <person name="Schenkelaars Q."/>
            <person name="Jourda C."/>
            <person name="Duchesne M."/>
            <person name="Belahbib H."/>
            <person name="Rocher C."/>
            <person name="Selva M."/>
            <person name="Riesgo A."/>
            <person name="Vervoort M."/>
            <person name="Leys S.P."/>
            <person name="Kodjabachian L."/>
            <person name="Le Bivic A."/>
            <person name="Borchiellini C."/>
            <person name="Claverie J.M."/>
            <person name="Renard E."/>
        </authorList>
    </citation>
    <scope>NUCLEOTIDE SEQUENCE [LARGE SCALE GENOMIC DNA]</scope>
    <source>
        <strain evidence="1">SPO-2</strain>
    </source>
</reference>